<feature type="transmembrane region" description="Helical" evidence="2">
    <location>
        <begin position="381"/>
        <end position="402"/>
    </location>
</feature>
<dbReference type="GO" id="GO:0004713">
    <property type="term" value="F:protein tyrosine kinase activity"/>
    <property type="evidence" value="ECO:0007669"/>
    <property type="project" value="TreeGrafter"/>
</dbReference>
<protein>
    <submittedName>
        <fullName evidence="3">Capsule polysaccharide export protein-like protein</fullName>
    </submittedName>
</protein>
<keyword evidence="2" id="KW-0812">Transmembrane</keyword>
<keyword evidence="2" id="KW-0472">Membrane</keyword>
<dbReference type="RefSeq" id="WP_288196629.1">
    <property type="nucleotide sequence ID" value="NZ_LT608334.1"/>
</dbReference>
<keyword evidence="1" id="KW-0175">Coiled coil</keyword>
<dbReference type="EMBL" id="FMJD01000008">
    <property type="protein sequence ID" value="SCM76458.1"/>
    <property type="molecule type" value="Genomic_DNA"/>
</dbReference>
<dbReference type="InterPro" id="IPR050445">
    <property type="entry name" value="Bact_polysacc_biosynth/exp"/>
</dbReference>
<dbReference type="AlphaFoldDB" id="A0A212LG37"/>
<dbReference type="PANTHER" id="PTHR32309:SF13">
    <property type="entry name" value="FERRIC ENTEROBACTIN TRANSPORT PROTEIN FEPE"/>
    <property type="match status" value="1"/>
</dbReference>
<dbReference type="GO" id="GO:0005886">
    <property type="term" value="C:plasma membrane"/>
    <property type="evidence" value="ECO:0007669"/>
    <property type="project" value="TreeGrafter"/>
</dbReference>
<feature type="transmembrane region" description="Helical" evidence="2">
    <location>
        <begin position="43"/>
        <end position="65"/>
    </location>
</feature>
<evidence type="ECO:0000313" key="3">
    <source>
        <dbReference type="EMBL" id="SCM76458.1"/>
    </source>
</evidence>
<feature type="coiled-coil region" evidence="1">
    <location>
        <begin position="211"/>
        <end position="238"/>
    </location>
</feature>
<gene>
    <name evidence="3" type="ORF">KL86PLE_40263</name>
</gene>
<reference evidence="3" key="1">
    <citation type="submission" date="2016-08" db="EMBL/GenBank/DDBJ databases">
        <authorList>
            <person name="Seilhamer J.J."/>
        </authorList>
    </citation>
    <scope>NUCLEOTIDE SEQUENCE</scope>
    <source>
        <strain evidence="3">86</strain>
    </source>
</reference>
<keyword evidence="2" id="KW-1133">Transmembrane helix</keyword>
<organism evidence="3">
    <name type="scientific">uncultured Pleomorphomonas sp</name>
    <dbReference type="NCBI Taxonomy" id="442121"/>
    <lineage>
        <taxon>Bacteria</taxon>
        <taxon>Pseudomonadati</taxon>
        <taxon>Pseudomonadota</taxon>
        <taxon>Alphaproteobacteria</taxon>
        <taxon>Hyphomicrobiales</taxon>
        <taxon>Pleomorphomonadaceae</taxon>
        <taxon>Pleomorphomonas</taxon>
        <taxon>environmental samples</taxon>
    </lineage>
</organism>
<name>A0A212LG37_9HYPH</name>
<sequence>MNAETAGAVPANQGKTKIVNLRDKEVADRSAAVGRPQARRRRLLALSFILVVVLPVFIGSIYFTLIQSDRYVASAGFAVRGVNAGGGLDVLGAFTGLASSGSTTSDSYIVLKYLKSRDLVERLQADIDLRALYETPLADPLSRLAADLSIEEAVDYWSGMISTSFDATSGIITFDIEAFRADDARKIADLVLQHTQELVNQLSESARRDAVAFAQSEVERAEVRLRQAMAELRKFQESEQSFNPAESAKMQAELLAQLNGRLTEIQTRMRVLGKSVKPDAPSMVALQRQADAIQAQINKQTEEMTGSADTSGADGSALPDLLERYETLNGEKDFAQRAYTSALASLEQARVEAGRRQRYLAVYSAPALPQEATQPRRLHNVLLLVFIVTCLWGIGTLIVYSVRDHLS</sequence>
<evidence type="ECO:0000256" key="2">
    <source>
        <dbReference type="SAM" id="Phobius"/>
    </source>
</evidence>
<dbReference type="PANTHER" id="PTHR32309">
    <property type="entry name" value="TYROSINE-PROTEIN KINASE"/>
    <property type="match status" value="1"/>
</dbReference>
<accession>A0A212LG37</accession>
<proteinExistence type="predicted"/>
<evidence type="ECO:0000256" key="1">
    <source>
        <dbReference type="SAM" id="Coils"/>
    </source>
</evidence>